<sequence>MKLTKNINRESIVLIRTTLNRLKLLNKFELSFLTSLLRINYSTLKVSPKQYSIFTNLYDRYRRLDIYERYIDWFRLNGFILDDYETAYLETYKGEFEKTEAFIRFQKQTINKPK</sequence>
<dbReference type="Proteomes" id="UP000255224">
    <property type="component" value="Unassembled WGS sequence"/>
</dbReference>
<protein>
    <submittedName>
        <fullName evidence="1">Uncharacterized protein</fullName>
    </submittedName>
</protein>
<proteinExistence type="predicted"/>
<evidence type="ECO:0000313" key="1">
    <source>
        <dbReference type="EMBL" id="STC95396.1"/>
    </source>
</evidence>
<name>A0A376DTW4_CHRCU</name>
<gene>
    <name evidence="1" type="ORF">NCTC13533_01881</name>
</gene>
<organism evidence="1 2">
    <name type="scientific">Chryseobacterium carnipullorum</name>
    <dbReference type="NCBI Taxonomy" id="1124835"/>
    <lineage>
        <taxon>Bacteria</taxon>
        <taxon>Pseudomonadati</taxon>
        <taxon>Bacteroidota</taxon>
        <taxon>Flavobacteriia</taxon>
        <taxon>Flavobacteriales</taxon>
        <taxon>Weeksellaceae</taxon>
        <taxon>Chryseobacterium group</taxon>
        <taxon>Chryseobacterium</taxon>
    </lineage>
</organism>
<evidence type="ECO:0000313" key="2">
    <source>
        <dbReference type="Proteomes" id="UP000255224"/>
    </source>
</evidence>
<reference evidence="1 2" key="1">
    <citation type="submission" date="2018-06" db="EMBL/GenBank/DDBJ databases">
        <authorList>
            <consortium name="Pathogen Informatics"/>
            <person name="Doyle S."/>
        </authorList>
    </citation>
    <scope>NUCLEOTIDE SEQUENCE [LARGE SCALE GENOMIC DNA]</scope>
    <source>
        <strain evidence="1 2">NCTC13533</strain>
    </source>
</reference>
<accession>A0A376DTW4</accession>
<dbReference type="AlphaFoldDB" id="A0A376DTW4"/>
<dbReference type="EMBL" id="UFVQ01000003">
    <property type="protein sequence ID" value="STC95396.1"/>
    <property type="molecule type" value="Genomic_DNA"/>
</dbReference>